<protein>
    <submittedName>
        <fullName evidence="1">Uncharacterized protein</fullName>
    </submittedName>
</protein>
<dbReference type="RefSeq" id="WP_171974024.1">
    <property type="nucleotide sequence ID" value="NZ_JAFBFH010000005.1"/>
</dbReference>
<sequence length="55" mass="6699">MQKTFLKLVPETPFYIKTIEDLVIAMDQIVQEKKWEKSYLYFDWGDYIAHTRQAK</sequence>
<organism evidence="1 2">
    <name type="scientific">Siminovitchia thermophila</name>
    <dbReference type="NCBI Taxonomy" id="1245522"/>
    <lineage>
        <taxon>Bacteria</taxon>
        <taxon>Bacillati</taxon>
        <taxon>Bacillota</taxon>
        <taxon>Bacilli</taxon>
        <taxon>Bacillales</taxon>
        <taxon>Bacillaceae</taxon>
        <taxon>Siminovitchia</taxon>
    </lineage>
</organism>
<accession>A0ABS2R375</accession>
<reference evidence="1 2" key="1">
    <citation type="submission" date="2021-01" db="EMBL/GenBank/DDBJ databases">
        <title>Genomic Encyclopedia of Type Strains, Phase IV (KMG-IV): sequencing the most valuable type-strain genomes for metagenomic binning, comparative biology and taxonomic classification.</title>
        <authorList>
            <person name="Goeker M."/>
        </authorList>
    </citation>
    <scope>NUCLEOTIDE SEQUENCE [LARGE SCALE GENOMIC DNA]</scope>
    <source>
        <strain evidence="1 2">DSM 105453</strain>
    </source>
</reference>
<keyword evidence="2" id="KW-1185">Reference proteome</keyword>
<dbReference type="EMBL" id="JAFBFH010000005">
    <property type="protein sequence ID" value="MBM7714100.1"/>
    <property type="molecule type" value="Genomic_DNA"/>
</dbReference>
<gene>
    <name evidence="1" type="ORF">JOC94_001072</name>
</gene>
<comment type="caution">
    <text evidence="1">The sequence shown here is derived from an EMBL/GenBank/DDBJ whole genome shotgun (WGS) entry which is preliminary data.</text>
</comment>
<evidence type="ECO:0000313" key="2">
    <source>
        <dbReference type="Proteomes" id="UP000823485"/>
    </source>
</evidence>
<name>A0ABS2R375_9BACI</name>
<dbReference type="Proteomes" id="UP000823485">
    <property type="component" value="Unassembled WGS sequence"/>
</dbReference>
<proteinExistence type="predicted"/>
<evidence type="ECO:0000313" key="1">
    <source>
        <dbReference type="EMBL" id="MBM7714100.1"/>
    </source>
</evidence>